<keyword evidence="9" id="KW-1185">Reference proteome</keyword>
<dbReference type="AlphaFoldDB" id="A0A1Y0LJX2"/>
<dbReference type="GO" id="GO:0016614">
    <property type="term" value="F:oxidoreductase activity, acting on CH-OH group of donors"/>
    <property type="evidence" value="ECO:0007669"/>
    <property type="project" value="InterPro"/>
</dbReference>
<evidence type="ECO:0000256" key="3">
    <source>
        <dbReference type="ARBA" id="ARBA00022827"/>
    </source>
</evidence>
<reference evidence="9 10" key="1">
    <citation type="submission" date="2016-05" db="EMBL/GenBank/DDBJ databases">
        <title>Complete genome sequence of two 2,5-diketo-D-glunonic acid producing strain Tatumella citrea.</title>
        <authorList>
            <person name="Duan C."/>
            <person name="Yang J."/>
            <person name="Yang S."/>
        </authorList>
    </citation>
    <scope>NUCLEOTIDE SEQUENCE [LARGE SCALE GENOMIC DNA]</scope>
    <source>
        <strain evidence="8 9">ATCC 39140</strain>
        <strain evidence="7 10">DSM 13699</strain>
    </source>
</reference>
<dbReference type="EMBL" id="CP015579">
    <property type="protein sequence ID" value="ARU93760.1"/>
    <property type="molecule type" value="Genomic_DNA"/>
</dbReference>
<protein>
    <submittedName>
        <fullName evidence="7">GMC family oxidoreductase</fullName>
    </submittedName>
</protein>
<dbReference type="InterPro" id="IPR007867">
    <property type="entry name" value="GMC_OxRtase_C"/>
</dbReference>
<gene>
    <name evidence="7" type="ORF">A7K98_08210</name>
    <name evidence="8" type="ORF">A7K99_08210</name>
</gene>
<evidence type="ECO:0000313" key="8">
    <source>
        <dbReference type="EMBL" id="ARU97798.1"/>
    </source>
</evidence>
<evidence type="ECO:0000259" key="6">
    <source>
        <dbReference type="Pfam" id="PF05199"/>
    </source>
</evidence>
<evidence type="ECO:0000313" key="7">
    <source>
        <dbReference type="EMBL" id="ARU93760.1"/>
    </source>
</evidence>
<accession>A0A1Y0LJX2</accession>
<dbReference type="PANTHER" id="PTHR46056">
    <property type="entry name" value="LONG-CHAIN-ALCOHOL OXIDASE"/>
    <property type="match status" value="1"/>
</dbReference>
<feature type="domain" description="Glucose-methanol-choline oxidoreductase N-terminal" evidence="5">
    <location>
        <begin position="219"/>
        <end position="345"/>
    </location>
</feature>
<keyword evidence="4" id="KW-0560">Oxidoreductase</keyword>
<dbReference type="InterPro" id="IPR036188">
    <property type="entry name" value="FAD/NAD-bd_sf"/>
</dbReference>
<name>A0A1Y0LJX2_TATCI</name>
<proteinExistence type="inferred from homology"/>
<dbReference type="SUPFAM" id="SSF51905">
    <property type="entry name" value="FAD/NAD(P)-binding domain"/>
    <property type="match status" value="1"/>
</dbReference>
<feature type="domain" description="Glucose-methanol-choline oxidoreductase C-terminal" evidence="6">
    <location>
        <begin position="444"/>
        <end position="568"/>
    </location>
</feature>
<sequence>MMKITNEPVDVVIVGLGWTGAIQGIELARTGLKIRALERGADRTSAEFAYPVPADELAYTKRHKIMQSPAVAAFTTRHNLNEVALPMRELGSFRLGDGVGGAGLHWTAMITRPTPVDLKLATYAREKFEKSQLDKELRIYDFPVSWSEIEPHMDFFDQVCGSSGQAGNVRGQILPGGDPFEGPRSSPFPNPPLIDTLNSSMFRQAATEMGYHPYSIPSAAVSQAFTNPYGQQIAPCNYCGYCQFYSCLNYSKASPQTAILDRLKQYDNFDYKTHANVIRVEKHADGKTATGVTYIDENDNEVFQPAKIVILASFGLNNVRLLLNSKIGQPYNPVTEEGVVGRNYTHQYGGGITLYFNQLEFNPFATAGPTGVVITDFGTGNINTADLGFIGGAKIYSSQPTGTPMGAPVIDSAAKWGSRWKKGLKQSYGHSMAIKLEGSNMATQTNYLDLDPNYKDKFGMPLLRVTYDYVQNDLRMLQFMREKMVGIAEHLKPDHYSVGMLKMDSHFASSPAYANTHNAGGAIMGDNPKTSVVNRYLQSWDVHNVFVMGACVFPQNVYANPTALVAGLTYWSAKAIRETYLNNPGPLVQA</sequence>
<dbReference type="Pfam" id="PF05199">
    <property type="entry name" value="GMC_oxred_C"/>
    <property type="match status" value="1"/>
</dbReference>
<evidence type="ECO:0000313" key="10">
    <source>
        <dbReference type="Proteomes" id="UP000195814"/>
    </source>
</evidence>
<dbReference type="GO" id="GO:0050660">
    <property type="term" value="F:flavin adenine dinucleotide binding"/>
    <property type="evidence" value="ECO:0007669"/>
    <property type="project" value="InterPro"/>
</dbReference>
<dbReference type="SUPFAM" id="SSF54373">
    <property type="entry name" value="FAD-linked reductases, C-terminal domain"/>
    <property type="match status" value="1"/>
</dbReference>
<keyword evidence="2" id="KW-0285">Flavoprotein</keyword>
<evidence type="ECO:0000256" key="4">
    <source>
        <dbReference type="ARBA" id="ARBA00023002"/>
    </source>
</evidence>
<evidence type="ECO:0000256" key="2">
    <source>
        <dbReference type="ARBA" id="ARBA00022630"/>
    </source>
</evidence>
<keyword evidence="3" id="KW-0274">FAD</keyword>
<dbReference type="PANTHER" id="PTHR46056:SF12">
    <property type="entry name" value="LONG-CHAIN-ALCOHOL OXIDASE"/>
    <property type="match status" value="1"/>
</dbReference>
<dbReference type="KEGG" id="tci:A7K98_08210"/>
<dbReference type="Pfam" id="PF00732">
    <property type="entry name" value="GMC_oxred_N"/>
    <property type="match status" value="1"/>
</dbReference>
<evidence type="ECO:0000313" key="9">
    <source>
        <dbReference type="Proteomes" id="UP000195729"/>
    </source>
</evidence>
<dbReference type="Gene3D" id="3.50.50.60">
    <property type="entry name" value="FAD/NAD(P)-binding domain"/>
    <property type="match status" value="2"/>
</dbReference>
<dbReference type="EMBL" id="CP015581">
    <property type="protein sequence ID" value="ARU97798.1"/>
    <property type="molecule type" value="Genomic_DNA"/>
</dbReference>
<organism evidence="7 10">
    <name type="scientific">Tatumella citrea</name>
    <name type="common">Pantoea citrea</name>
    <dbReference type="NCBI Taxonomy" id="53336"/>
    <lineage>
        <taxon>Bacteria</taxon>
        <taxon>Pseudomonadati</taxon>
        <taxon>Pseudomonadota</taxon>
        <taxon>Gammaproteobacteria</taxon>
        <taxon>Enterobacterales</taxon>
        <taxon>Erwiniaceae</taxon>
        <taxon>Tatumella</taxon>
    </lineage>
</organism>
<evidence type="ECO:0000256" key="1">
    <source>
        <dbReference type="ARBA" id="ARBA00010790"/>
    </source>
</evidence>
<dbReference type="Proteomes" id="UP000195729">
    <property type="component" value="Chromosome"/>
</dbReference>
<dbReference type="Proteomes" id="UP000195814">
    <property type="component" value="Chromosome"/>
</dbReference>
<evidence type="ECO:0000259" key="5">
    <source>
        <dbReference type="Pfam" id="PF00732"/>
    </source>
</evidence>
<comment type="similarity">
    <text evidence="1">Belongs to the GMC oxidoreductase family.</text>
</comment>
<dbReference type="InterPro" id="IPR000172">
    <property type="entry name" value="GMC_OxRdtase_N"/>
</dbReference>